<accession>A0AAX4KEH3</accession>
<reference evidence="2 3" key="1">
    <citation type="submission" date="2024-01" db="EMBL/GenBank/DDBJ databases">
        <title>Comparative genomics of Cryptococcus and Kwoniella reveals pathogenesis evolution and contrasting modes of karyotype evolution via chromosome fusion or intercentromeric recombination.</title>
        <authorList>
            <person name="Coelho M.A."/>
            <person name="David-Palma M."/>
            <person name="Shea T."/>
            <person name="Bowers K."/>
            <person name="McGinley-Smith S."/>
            <person name="Mohammad A.W."/>
            <person name="Gnirke A."/>
            <person name="Yurkov A.M."/>
            <person name="Nowrousian M."/>
            <person name="Sun S."/>
            <person name="Cuomo C.A."/>
            <person name="Heitman J."/>
        </authorList>
    </citation>
    <scope>NUCLEOTIDE SEQUENCE [LARGE SCALE GENOMIC DNA]</scope>
    <source>
        <strain evidence="2 3">PYCC6329</strain>
    </source>
</reference>
<evidence type="ECO:0000256" key="1">
    <source>
        <dbReference type="SAM" id="SignalP"/>
    </source>
</evidence>
<evidence type="ECO:0000313" key="3">
    <source>
        <dbReference type="Proteomes" id="UP001358614"/>
    </source>
</evidence>
<keyword evidence="1" id="KW-0732">Signal</keyword>
<dbReference type="EMBL" id="CP144089">
    <property type="protein sequence ID" value="WWD04976.1"/>
    <property type="molecule type" value="Genomic_DNA"/>
</dbReference>
<sequence length="291" mass="32988">MFMTYYYNVISVLGLFATVFGLTGASPDALPDTPAKSHIEKRGDHPLWDVSPKWQDIKKDKFDNEWFLVAAATLVNWDSQKIKDRFSAMQTSKKRADNVDAVTVELWNQEEAKWEKRDVKYSSITADYSGSNQYWWIAALEDAAMRIGGLGGKGIDKDGFTDGDSHFAYQMLTGEEADLYETDRDAKTYKNEIWKVLEEATKSSVCIKTGPNPDKSDGLRKSTWYGILRAEGLAFDDEGNEIGEGQVYLYDAKEGKEFYLGFEDIQDDIAWYSKPKYLMPEPYVDPSTSAP</sequence>
<dbReference type="AlphaFoldDB" id="A0AAX4KEH3"/>
<proteinExistence type="predicted"/>
<evidence type="ECO:0008006" key="4">
    <source>
        <dbReference type="Google" id="ProtNLM"/>
    </source>
</evidence>
<name>A0AAX4KEH3_9TREE</name>
<dbReference type="GeneID" id="91101851"/>
<protein>
    <recommendedName>
        <fullName evidence="4">Calpain catalytic domain-containing protein</fullName>
    </recommendedName>
</protein>
<dbReference type="Proteomes" id="UP001358614">
    <property type="component" value="Chromosome 1"/>
</dbReference>
<dbReference type="KEGG" id="ker:91101851"/>
<organism evidence="2 3">
    <name type="scientific">Kwoniella europaea PYCC6329</name>
    <dbReference type="NCBI Taxonomy" id="1423913"/>
    <lineage>
        <taxon>Eukaryota</taxon>
        <taxon>Fungi</taxon>
        <taxon>Dikarya</taxon>
        <taxon>Basidiomycota</taxon>
        <taxon>Agaricomycotina</taxon>
        <taxon>Tremellomycetes</taxon>
        <taxon>Tremellales</taxon>
        <taxon>Cryptococcaceae</taxon>
        <taxon>Kwoniella</taxon>
    </lineage>
</organism>
<feature type="signal peptide" evidence="1">
    <location>
        <begin position="1"/>
        <end position="25"/>
    </location>
</feature>
<keyword evidence="3" id="KW-1185">Reference proteome</keyword>
<evidence type="ECO:0000313" key="2">
    <source>
        <dbReference type="EMBL" id="WWD04976.1"/>
    </source>
</evidence>
<gene>
    <name evidence="2" type="ORF">V865_003047</name>
</gene>
<feature type="chain" id="PRO_5043937714" description="Calpain catalytic domain-containing protein" evidence="1">
    <location>
        <begin position="26"/>
        <end position="291"/>
    </location>
</feature>
<dbReference type="InterPro" id="IPR038765">
    <property type="entry name" value="Papain-like_cys_pep_sf"/>
</dbReference>
<dbReference type="SUPFAM" id="SSF54001">
    <property type="entry name" value="Cysteine proteinases"/>
    <property type="match status" value="1"/>
</dbReference>
<dbReference type="RefSeq" id="XP_066082943.1">
    <property type="nucleotide sequence ID" value="XM_066226846.1"/>
</dbReference>